<name>A0A143QU48_RHOFA</name>
<keyword evidence="3" id="KW-1185">Reference proteome</keyword>
<accession>A0A143QU48</accession>
<reference evidence="2" key="3">
    <citation type="submission" date="2016-04" db="EMBL/GenBank/DDBJ databases">
        <authorList>
            <person name="Evans L.H."/>
            <person name="Alamgir A."/>
            <person name="Owens N."/>
            <person name="Weber N.D."/>
            <person name="Virtaneva K."/>
            <person name="Barbian K."/>
            <person name="Babar A."/>
            <person name="Rosenke K."/>
        </authorList>
    </citation>
    <scope>NUCLEOTIDE SEQUENCE</scope>
    <source>
        <strain evidence="2">PBTS2</strain>
    </source>
</reference>
<dbReference type="Proteomes" id="UP000076038">
    <property type="component" value="Chromosome"/>
</dbReference>
<evidence type="ECO:0000313" key="2">
    <source>
        <dbReference type="EMBL" id="AMY26157.1"/>
    </source>
</evidence>
<dbReference type="RefSeq" id="WP_032375308.1">
    <property type="nucleotide sequence ID" value="NZ_CP015220.1"/>
</dbReference>
<dbReference type="AlphaFoldDB" id="A0A143QU48"/>
<evidence type="ECO:0000313" key="1">
    <source>
        <dbReference type="EMBL" id="AMY21342.1"/>
    </source>
</evidence>
<dbReference type="OrthoDB" id="4480647at2"/>
<gene>
    <name evidence="1" type="ORF">A3Q41_00010</name>
    <name evidence="2" type="ORF">A3Q41_04897</name>
</gene>
<dbReference type="EMBL" id="CP015220">
    <property type="protein sequence ID" value="AMY21342.1"/>
    <property type="molecule type" value="Genomic_DNA"/>
</dbReference>
<evidence type="ECO:0000313" key="3">
    <source>
        <dbReference type="Proteomes" id="UP000076038"/>
    </source>
</evidence>
<proteinExistence type="predicted"/>
<organism evidence="2 3">
    <name type="scientific">Rhodococcoides fascians</name>
    <name type="common">Rhodococcus fascians</name>
    <dbReference type="NCBI Taxonomy" id="1828"/>
    <lineage>
        <taxon>Bacteria</taxon>
        <taxon>Bacillati</taxon>
        <taxon>Actinomycetota</taxon>
        <taxon>Actinomycetes</taxon>
        <taxon>Mycobacteriales</taxon>
        <taxon>Nocardiaceae</taxon>
        <taxon>Rhodococcoides</taxon>
    </lineage>
</organism>
<dbReference type="PATRIC" id="fig|1653479.3.peg.11"/>
<evidence type="ECO:0008006" key="4">
    <source>
        <dbReference type="Google" id="ProtNLM"/>
    </source>
</evidence>
<dbReference type="KEGG" id="rhs:A3Q41_04897"/>
<protein>
    <recommendedName>
        <fullName evidence="4">ESX-1 secretion-associated protein</fullName>
    </recommendedName>
</protein>
<dbReference type="KEGG" id="rhs:A3Q41_00010"/>
<dbReference type="EMBL" id="CP015220">
    <property type="protein sequence ID" value="AMY26157.1"/>
    <property type="molecule type" value="Genomic_DNA"/>
</dbReference>
<sequence length="99" mass="10222">MTVNVDPVILRQFSNVLSGTGEVIAELDTLAPFRASENALQGTDFRAACAAASAAAAGAVAALAGRAECVADIARGVAQNYEITDDDLARRLATMDQPK</sequence>
<reference evidence="3" key="2">
    <citation type="submission" date="2016-04" db="EMBL/GenBank/DDBJ databases">
        <title>Complete Genome and Plasmid Sequences for Rhodococcus fascians D188 and Draft Sequences for Rhodococcus spp. Isolates PBTS 1 and PBTS 2.</title>
        <authorList>
            <person name="Stamer R."/>
            <person name="Vereecke D."/>
            <person name="Zhang Y."/>
            <person name="Schilkey F."/>
            <person name="Devitt N."/>
            <person name="Randall J."/>
        </authorList>
    </citation>
    <scope>NUCLEOTIDE SEQUENCE [LARGE SCALE GENOMIC DNA]</scope>
    <source>
        <strain evidence="3">PBTS2</strain>
    </source>
</reference>
<reference evidence="2 3" key="1">
    <citation type="journal article" date="2016" name="Genome Announc.">
        <title>Complete Genome and Plasmid Sequences for Rhodococcus fascians D188 and Draft Sequences for Rhodococcus Isolates PBTS 1 and PBTS 2.</title>
        <authorList>
            <person name="Stamler R.A."/>
            <person name="Vereecke D."/>
            <person name="Zhang Y."/>
            <person name="Schilkey F."/>
            <person name="Devitt N."/>
            <person name="Randall J.J."/>
        </authorList>
    </citation>
    <scope>NUCLEOTIDE SEQUENCE [LARGE SCALE GENOMIC DNA]</scope>
    <source>
        <strain evidence="2 3">PBTS2</strain>
    </source>
</reference>